<evidence type="ECO:0000313" key="4">
    <source>
        <dbReference type="Proteomes" id="UP000000268"/>
    </source>
</evidence>
<dbReference type="OrthoDB" id="9838102at2"/>
<keyword evidence="2" id="KW-0732">Signal</keyword>
<proteinExistence type="predicted"/>
<feature type="chain" id="PRO_5002748431" evidence="2">
    <location>
        <begin position="25"/>
        <end position="119"/>
    </location>
</feature>
<reference evidence="3 4" key="1">
    <citation type="journal article" date="2008" name="Proc. Natl. Acad. Sci. U.S.A.">
        <title>Niche adaptation and genome expansion in the chlorophyll d-producing cyanobacterium Acaryochloris marina.</title>
        <authorList>
            <person name="Swingley W.D."/>
            <person name="Chen M."/>
            <person name="Cheung P.C."/>
            <person name="Conrad A.L."/>
            <person name="Dejesa L.C."/>
            <person name="Hao J."/>
            <person name="Honchak B.M."/>
            <person name="Karbach L.E."/>
            <person name="Kurdoglu A."/>
            <person name="Lahiri S."/>
            <person name="Mastrian S.D."/>
            <person name="Miyashita H."/>
            <person name="Page L."/>
            <person name="Ramakrishna P."/>
            <person name="Satoh S."/>
            <person name="Sattley W.M."/>
            <person name="Shimada Y."/>
            <person name="Taylor H.L."/>
            <person name="Tomo T."/>
            <person name="Tsuchiya T."/>
            <person name="Wang Z.T."/>
            <person name="Raymond J."/>
            <person name="Mimuro M."/>
            <person name="Blankenship R.E."/>
            <person name="Touchman J.W."/>
        </authorList>
    </citation>
    <scope>NUCLEOTIDE SEQUENCE [LARGE SCALE GENOMIC DNA]</scope>
    <source>
        <strain evidence="4">MBIC 11017</strain>
    </source>
</reference>
<accession>B0C3R3</accession>
<feature type="region of interest" description="Disordered" evidence="1">
    <location>
        <begin position="96"/>
        <end position="119"/>
    </location>
</feature>
<organism evidence="3 4">
    <name type="scientific">Acaryochloris marina (strain MBIC 11017)</name>
    <dbReference type="NCBI Taxonomy" id="329726"/>
    <lineage>
        <taxon>Bacteria</taxon>
        <taxon>Bacillati</taxon>
        <taxon>Cyanobacteriota</taxon>
        <taxon>Cyanophyceae</taxon>
        <taxon>Acaryochloridales</taxon>
        <taxon>Acaryochloridaceae</taxon>
        <taxon>Acaryochloris</taxon>
    </lineage>
</organism>
<name>B0C3R3_ACAM1</name>
<dbReference type="HOGENOM" id="CLU_2056197_0_0_3"/>
<evidence type="ECO:0000313" key="3">
    <source>
        <dbReference type="EMBL" id="ABW31000.1"/>
    </source>
</evidence>
<feature type="signal peptide" evidence="2">
    <location>
        <begin position="1"/>
        <end position="24"/>
    </location>
</feature>
<evidence type="ECO:0000256" key="1">
    <source>
        <dbReference type="SAM" id="MobiDB-lite"/>
    </source>
</evidence>
<dbReference type="RefSeq" id="WP_012166197.1">
    <property type="nucleotide sequence ID" value="NC_009925.1"/>
</dbReference>
<dbReference type="Proteomes" id="UP000000268">
    <property type="component" value="Chromosome"/>
</dbReference>
<sequence length="119" mass="13001">MALPGKVSSIASLIALSMAAPAAAVPLQKTQSNLPTQPNSSFLIASPFRKEISPAYQRRKKLMEMLVMQMEISEMAAEFLKSDDPEVKGLAKEMMESSDNLSSRILNMLSPEKTSKTDP</sequence>
<dbReference type="KEGG" id="amr:AM1_6068"/>
<dbReference type="AlphaFoldDB" id="B0C3R3"/>
<protein>
    <submittedName>
        <fullName evidence="3">Uncharacterized protein</fullName>
    </submittedName>
</protein>
<dbReference type="EMBL" id="CP000828">
    <property type="protein sequence ID" value="ABW31000.1"/>
    <property type="molecule type" value="Genomic_DNA"/>
</dbReference>
<gene>
    <name evidence="3" type="ordered locus">AM1_6068</name>
</gene>
<evidence type="ECO:0000256" key="2">
    <source>
        <dbReference type="SAM" id="SignalP"/>
    </source>
</evidence>
<keyword evidence="4" id="KW-1185">Reference proteome</keyword>